<sequence length="76" mass="8325">MPARLPKHIEQLRWLAIGHSGICLRQIKARTLSMVVAVLNCLQFPLGTALGVLTIIALFQDPVREAYESGGEIAVE</sequence>
<protein>
    <submittedName>
        <fullName evidence="2">Uncharacterized protein</fullName>
    </submittedName>
</protein>
<proteinExistence type="predicted"/>
<dbReference type="Proteomes" id="UP000325286">
    <property type="component" value="Chromosome"/>
</dbReference>
<dbReference type="RefSeq" id="WP_148080398.1">
    <property type="nucleotide sequence ID" value="NZ_CP042914.1"/>
</dbReference>
<feature type="transmembrane region" description="Helical" evidence="1">
    <location>
        <begin position="34"/>
        <end position="59"/>
    </location>
</feature>
<reference evidence="2 3" key="1">
    <citation type="submission" date="2019-08" db="EMBL/GenBank/DDBJ databases">
        <title>Deep-cultivation of Planctomycetes and their phenomic and genomic characterization uncovers novel biology.</title>
        <authorList>
            <person name="Wiegand S."/>
            <person name="Jogler M."/>
            <person name="Boedeker C."/>
            <person name="Pinto D."/>
            <person name="Vollmers J."/>
            <person name="Rivas-Marin E."/>
            <person name="Kohn T."/>
            <person name="Peeters S.H."/>
            <person name="Heuer A."/>
            <person name="Rast P."/>
            <person name="Oberbeckmann S."/>
            <person name="Bunk B."/>
            <person name="Jeske O."/>
            <person name="Meyerdierks A."/>
            <person name="Storesund J.E."/>
            <person name="Kallscheuer N."/>
            <person name="Luecker S."/>
            <person name="Lage O.M."/>
            <person name="Pohl T."/>
            <person name="Merkel B.J."/>
            <person name="Hornburger P."/>
            <person name="Mueller R.-W."/>
            <person name="Bruemmer F."/>
            <person name="Labrenz M."/>
            <person name="Spormann A.M."/>
            <person name="Op den Camp H."/>
            <person name="Overmann J."/>
            <person name="Amann R."/>
            <person name="Jetten M.S.M."/>
            <person name="Mascher T."/>
            <person name="Medema M.H."/>
            <person name="Devos D.P."/>
            <person name="Kaster A.-K."/>
            <person name="Ovreas L."/>
            <person name="Rohde M."/>
            <person name="Galperin M.Y."/>
            <person name="Jogler C."/>
        </authorList>
    </citation>
    <scope>NUCLEOTIDE SEQUENCE [LARGE SCALE GENOMIC DNA]</scope>
    <source>
        <strain evidence="2 3">UC8</strain>
    </source>
</reference>
<keyword evidence="1" id="KW-1133">Transmembrane helix</keyword>
<evidence type="ECO:0000313" key="3">
    <source>
        <dbReference type="Proteomes" id="UP000325286"/>
    </source>
</evidence>
<organism evidence="2 3">
    <name type="scientific">Roseimaritima ulvae</name>
    <dbReference type="NCBI Taxonomy" id="980254"/>
    <lineage>
        <taxon>Bacteria</taxon>
        <taxon>Pseudomonadati</taxon>
        <taxon>Planctomycetota</taxon>
        <taxon>Planctomycetia</taxon>
        <taxon>Pirellulales</taxon>
        <taxon>Pirellulaceae</taxon>
        <taxon>Roseimaritima</taxon>
    </lineage>
</organism>
<evidence type="ECO:0000256" key="1">
    <source>
        <dbReference type="SAM" id="Phobius"/>
    </source>
</evidence>
<keyword evidence="1" id="KW-0472">Membrane</keyword>
<gene>
    <name evidence="2" type="ORF">UC8_37990</name>
</gene>
<dbReference type="AlphaFoldDB" id="A0A5B9R697"/>
<dbReference type="EMBL" id="CP042914">
    <property type="protein sequence ID" value="QEG41773.1"/>
    <property type="molecule type" value="Genomic_DNA"/>
</dbReference>
<keyword evidence="3" id="KW-1185">Reference proteome</keyword>
<dbReference type="OrthoDB" id="281928at2"/>
<accession>A0A5B9R697</accession>
<name>A0A5B9R697_9BACT</name>
<keyword evidence="1" id="KW-0812">Transmembrane</keyword>
<dbReference type="KEGG" id="rul:UC8_37990"/>
<evidence type="ECO:0000313" key="2">
    <source>
        <dbReference type="EMBL" id="QEG41773.1"/>
    </source>
</evidence>